<gene>
    <name evidence="2" type="ORF">HCR76_13375</name>
</gene>
<evidence type="ECO:0000313" key="3">
    <source>
        <dbReference type="Proteomes" id="UP000662814"/>
    </source>
</evidence>
<feature type="signal peptide" evidence="1">
    <location>
        <begin position="1"/>
        <end position="25"/>
    </location>
</feature>
<dbReference type="RefSeq" id="WP_166991408.1">
    <property type="nucleotide sequence ID" value="NZ_CP061169.1"/>
</dbReference>
<feature type="chain" id="PRO_5046640968" description="Lipoprotein" evidence="1">
    <location>
        <begin position="26"/>
        <end position="185"/>
    </location>
</feature>
<organism evidence="2 3">
    <name type="scientific">Paramicrobacterium chengjingii</name>
    <dbReference type="NCBI Taxonomy" id="2769067"/>
    <lineage>
        <taxon>Bacteria</taxon>
        <taxon>Bacillati</taxon>
        <taxon>Actinomycetota</taxon>
        <taxon>Actinomycetes</taxon>
        <taxon>Micrococcales</taxon>
        <taxon>Microbacteriaceae</taxon>
        <taxon>Paramicrobacterium</taxon>
    </lineage>
</organism>
<keyword evidence="3" id="KW-1185">Reference proteome</keyword>
<keyword evidence="1" id="KW-0732">Signal</keyword>
<dbReference type="PROSITE" id="PS51257">
    <property type="entry name" value="PROKAR_LIPOPROTEIN"/>
    <property type="match status" value="1"/>
</dbReference>
<sequence>MRFSRAWRAVVTLACVGALALGVTACVPSEPKPTPTPTKTAIFASEDEALQAAVDVYQQFNAVLDGISQSSKPSPDELKPLVSADFYSRISNDLTNSNDGEYTIGSSAFRDQKLISVSQSKEDATISIGICRDLTHVKVYDASGADITESRKVDVVPLEVSFVWNTDDSRLVIDGLDAWHESESC</sequence>
<proteinExistence type="predicted"/>
<accession>A0ABX6YG80</accession>
<name>A0ABX6YG80_9MICO</name>
<evidence type="ECO:0000256" key="1">
    <source>
        <dbReference type="SAM" id="SignalP"/>
    </source>
</evidence>
<evidence type="ECO:0008006" key="4">
    <source>
        <dbReference type="Google" id="ProtNLM"/>
    </source>
</evidence>
<dbReference type="Proteomes" id="UP000662814">
    <property type="component" value="Chromosome"/>
</dbReference>
<evidence type="ECO:0000313" key="2">
    <source>
        <dbReference type="EMBL" id="QPZ37796.1"/>
    </source>
</evidence>
<reference evidence="2 3" key="1">
    <citation type="submission" date="2020-12" db="EMBL/GenBank/DDBJ databases">
        <title>Microbacterium sp. HY060.</title>
        <authorList>
            <person name="Zhou J."/>
        </authorList>
    </citation>
    <scope>NUCLEOTIDE SEQUENCE [LARGE SCALE GENOMIC DNA]</scope>
    <source>
        <strain evidence="2 3">HY60</strain>
    </source>
</reference>
<dbReference type="EMBL" id="CP061169">
    <property type="protein sequence ID" value="QPZ37796.1"/>
    <property type="molecule type" value="Genomic_DNA"/>
</dbReference>
<protein>
    <recommendedName>
        <fullName evidence="4">Lipoprotein</fullName>
    </recommendedName>
</protein>